<evidence type="ECO:0008006" key="4">
    <source>
        <dbReference type="Google" id="ProtNLM"/>
    </source>
</evidence>
<keyword evidence="1" id="KW-1133">Transmembrane helix</keyword>
<dbReference type="EMBL" id="JBIGHX010000011">
    <property type="protein sequence ID" value="MFG6464801.1"/>
    <property type="molecule type" value="Genomic_DNA"/>
</dbReference>
<sequence>MKPLYPDGRQSGLPMFRADASVIGTALRIIVIAMLATLAWWTAAAGFEINEAAGFAQRHCTGRGTLLCELGNLLARQVPPSSAGAVDRALRLAFFVLLLLLSAALLKPLLPRRRA</sequence>
<comment type="caution">
    <text evidence="2">The sequence shown here is derived from an EMBL/GenBank/DDBJ whole genome shotgun (WGS) entry which is preliminary data.</text>
</comment>
<keyword evidence="3" id="KW-1185">Reference proteome</keyword>
<organism evidence="2 3">
    <name type="scientific">Pelomonas lactea</name>
    <dbReference type="NCBI Taxonomy" id="3299030"/>
    <lineage>
        <taxon>Bacteria</taxon>
        <taxon>Pseudomonadati</taxon>
        <taxon>Pseudomonadota</taxon>
        <taxon>Betaproteobacteria</taxon>
        <taxon>Burkholderiales</taxon>
        <taxon>Sphaerotilaceae</taxon>
        <taxon>Roseateles</taxon>
    </lineage>
</organism>
<evidence type="ECO:0000313" key="3">
    <source>
        <dbReference type="Proteomes" id="UP001606302"/>
    </source>
</evidence>
<name>A0ABW7GSM0_9BURK</name>
<protein>
    <recommendedName>
        <fullName evidence="4">DUF2946 domain-containing protein</fullName>
    </recommendedName>
</protein>
<proteinExistence type="predicted"/>
<reference evidence="2 3" key="1">
    <citation type="submission" date="2024-08" db="EMBL/GenBank/DDBJ databases">
        <authorList>
            <person name="Lu H."/>
        </authorList>
    </citation>
    <scope>NUCLEOTIDE SEQUENCE [LARGE SCALE GENOMIC DNA]</scope>
    <source>
        <strain evidence="2 3">DXS20W</strain>
    </source>
</reference>
<dbReference type="Proteomes" id="UP001606302">
    <property type="component" value="Unassembled WGS sequence"/>
</dbReference>
<keyword evidence="1" id="KW-0812">Transmembrane</keyword>
<evidence type="ECO:0000256" key="1">
    <source>
        <dbReference type="SAM" id="Phobius"/>
    </source>
</evidence>
<keyword evidence="1" id="KW-0472">Membrane</keyword>
<evidence type="ECO:0000313" key="2">
    <source>
        <dbReference type="EMBL" id="MFG6464801.1"/>
    </source>
</evidence>
<feature type="transmembrane region" description="Helical" evidence="1">
    <location>
        <begin position="89"/>
        <end position="110"/>
    </location>
</feature>
<dbReference type="RefSeq" id="WP_394514391.1">
    <property type="nucleotide sequence ID" value="NZ_JBIGHX010000011.1"/>
</dbReference>
<accession>A0ABW7GSM0</accession>
<feature type="transmembrane region" description="Helical" evidence="1">
    <location>
        <begin position="20"/>
        <end position="41"/>
    </location>
</feature>
<gene>
    <name evidence="2" type="ORF">ACG04Q_24730</name>
</gene>